<keyword evidence="1" id="KW-1133">Transmembrane helix</keyword>
<protein>
    <submittedName>
        <fullName evidence="2">Uncharacterized protein</fullName>
    </submittedName>
</protein>
<feature type="transmembrane region" description="Helical" evidence="1">
    <location>
        <begin position="28"/>
        <end position="50"/>
    </location>
</feature>
<dbReference type="AlphaFoldDB" id="A0A1T3NRT2"/>
<evidence type="ECO:0000256" key="1">
    <source>
        <dbReference type="SAM" id="Phobius"/>
    </source>
</evidence>
<proteinExistence type="predicted"/>
<feature type="transmembrane region" description="Helical" evidence="1">
    <location>
        <begin position="62"/>
        <end position="82"/>
    </location>
</feature>
<evidence type="ECO:0000313" key="2">
    <source>
        <dbReference type="EMBL" id="OPC79623.1"/>
    </source>
</evidence>
<sequence>MLGFTYGLIIGGAGVAGMLWGIGDFGEVGWLALLCPFVIALGVAMLRNGWWLLKGDGDGGRLAQLLFVPAGLSGIAIGSIIAQADLSTDSIQKQLTGFIVAFVLAVIGIVVASRT</sequence>
<dbReference type="Proteomes" id="UP000190037">
    <property type="component" value="Unassembled WGS sequence"/>
</dbReference>
<organism evidence="2 3">
    <name type="scientific">Embleya scabrispora</name>
    <dbReference type="NCBI Taxonomy" id="159449"/>
    <lineage>
        <taxon>Bacteria</taxon>
        <taxon>Bacillati</taxon>
        <taxon>Actinomycetota</taxon>
        <taxon>Actinomycetes</taxon>
        <taxon>Kitasatosporales</taxon>
        <taxon>Streptomycetaceae</taxon>
        <taxon>Embleya</taxon>
    </lineage>
</organism>
<accession>A0A1T3NRT2</accession>
<feature type="transmembrane region" description="Helical" evidence="1">
    <location>
        <begin position="94"/>
        <end position="112"/>
    </location>
</feature>
<keyword evidence="3" id="KW-1185">Reference proteome</keyword>
<comment type="caution">
    <text evidence="2">The sequence shown here is derived from an EMBL/GenBank/DDBJ whole genome shotgun (WGS) entry which is preliminary data.</text>
</comment>
<keyword evidence="1" id="KW-0472">Membrane</keyword>
<evidence type="ECO:0000313" key="3">
    <source>
        <dbReference type="Proteomes" id="UP000190037"/>
    </source>
</evidence>
<keyword evidence="1" id="KW-0812">Transmembrane</keyword>
<reference evidence="2 3" key="1">
    <citation type="submission" date="2017-03" db="EMBL/GenBank/DDBJ databases">
        <title>Draft genome sequence of Streptomyces scabrisporus NF3, endophyte isolated from Amphipterygium adstringens.</title>
        <authorList>
            <person name="Vazquez M."/>
            <person name="Ceapa C.D."/>
            <person name="Rodriguez Luna D."/>
            <person name="Sanchez Esquivel S."/>
        </authorList>
    </citation>
    <scope>NUCLEOTIDE SEQUENCE [LARGE SCALE GENOMIC DNA]</scope>
    <source>
        <strain evidence="2 3">NF3</strain>
    </source>
</reference>
<name>A0A1T3NRT2_9ACTN</name>
<dbReference type="EMBL" id="MWQN01000001">
    <property type="protein sequence ID" value="OPC79623.1"/>
    <property type="molecule type" value="Genomic_DNA"/>
</dbReference>
<feature type="transmembrane region" description="Helical" evidence="1">
    <location>
        <begin position="5"/>
        <end position="22"/>
    </location>
</feature>
<gene>
    <name evidence="2" type="ORF">B4N89_00490</name>
</gene>